<evidence type="ECO:0008006" key="5">
    <source>
        <dbReference type="Google" id="ProtNLM"/>
    </source>
</evidence>
<dbReference type="RefSeq" id="WP_123867263.1">
    <property type="nucleotide sequence ID" value="NZ_CP033926.1"/>
</dbReference>
<sequence>MKKFIYYLCLLFIISCKSNYEKEFINRYSNYNFSNYQGSEIYVRGFSSRNSPIIFLESIRNNNFVRLTINYNKQSKSIIDVEESYPKDSLKENLKINADNQLKKLTADFVDMNIYYLKVDSLGNVYVKPSADEHSPVIGKFISEEYRKKIFAKSISLKNGWYKEIYD</sequence>
<evidence type="ECO:0000313" key="1">
    <source>
        <dbReference type="EMBL" id="AZA98564.1"/>
    </source>
</evidence>
<dbReference type="KEGG" id="cjt:EG359_02610"/>
<dbReference type="EMBL" id="CP033926">
    <property type="protein sequence ID" value="AZA98564.1"/>
    <property type="molecule type" value="Genomic_DNA"/>
</dbReference>
<dbReference type="Proteomes" id="UP000186106">
    <property type="component" value="Unassembled WGS sequence"/>
</dbReference>
<dbReference type="OrthoDB" id="1271225at2"/>
<evidence type="ECO:0000313" key="3">
    <source>
        <dbReference type="Proteomes" id="UP000186106"/>
    </source>
</evidence>
<evidence type="ECO:0000313" key="4">
    <source>
        <dbReference type="Proteomes" id="UP000279541"/>
    </source>
</evidence>
<dbReference type="EMBL" id="FTNZ01000001">
    <property type="protein sequence ID" value="SIS30048.1"/>
    <property type="molecule type" value="Genomic_DNA"/>
</dbReference>
<dbReference type="PROSITE" id="PS51257">
    <property type="entry name" value="PROKAR_LIPOPROTEIN"/>
    <property type="match status" value="1"/>
</dbReference>
<protein>
    <recommendedName>
        <fullName evidence="5">Lipoprotein</fullName>
    </recommendedName>
</protein>
<gene>
    <name evidence="1" type="ORF">EG359_02610</name>
    <name evidence="2" type="ORF">SAMN05421768_101840</name>
</gene>
<reference evidence="1 4" key="2">
    <citation type="submission" date="2018-11" db="EMBL/GenBank/DDBJ databases">
        <title>Proposal to divide the Flavobacteriaceae and reorganize its genera based on Amino Acid Identity values calculated from whole genome sequences.</title>
        <authorList>
            <person name="Nicholson A.C."/>
            <person name="Gulvik C.A."/>
            <person name="Whitney A.M."/>
            <person name="Humrighouse B.W."/>
            <person name="Bell M."/>
            <person name="Holmes B."/>
            <person name="Steigerwalt A.G."/>
            <person name="Villarma A."/>
            <person name="Sheth M."/>
            <person name="Batra D."/>
            <person name="Pryor J."/>
            <person name="Bernardet J.-F."/>
            <person name="Hugo C."/>
            <person name="Kampfer P."/>
            <person name="Newman J."/>
            <person name="McQuiston J.R."/>
        </authorList>
    </citation>
    <scope>NUCLEOTIDE SEQUENCE [LARGE SCALE GENOMIC DNA]</scope>
    <source>
        <strain evidence="1 4">DSM 16927</strain>
    </source>
</reference>
<keyword evidence="4" id="KW-1185">Reference proteome</keyword>
<proteinExistence type="predicted"/>
<dbReference type="STRING" id="112234.SAMN05421768_101840"/>
<evidence type="ECO:0000313" key="2">
    <source>
        <dbReference type="EMBL" id="SIS30048.1"/>
    </source>
</evidence>
<dbReference type="AlphaFoldDB" id="A0A1N7HZA3"/>
<dbReference type="Proteomes" id="UP000279541">
    <property type="component" value="Chromosome"/>
</dbReference>
<name>A0A1N7HZA3_9FLAO</name>
<reference evidence="2 3" key="1">
    <citation type="submission" date="2017-01" db="EMBL/GenBank/DDBJ databases">
        <authorList>
            <person name="Mah S.A."/>
            <person name="Swanson W.J."/>
            <person name="Moy G.W."/>
            <person name="Vacquier V.D."/>
        </authorList>
    </citation>
    <scope>NUCLEOTIDE SEQUENCE [LARGE SCALE GENOMIC DNA]</scope>
    <source>
        <strain evidence="2 3">DSM 16927</strain>
    </source>
</reference>
<organism evidence="2 3">
    <name type="scientific">Chryseobacterium joostei</name>
    <dbReference type="NCBI Taxonomy" id="112234"/>
    <lineage>
        <taxon>Bacteria</taxon>
        <taxon>Pseudomonadati</taxon>
        <taxon>Bacteroidota</taxon>
        <taxon>Flavobacteriia</taxon>
        <taxon>Flavobacteriales</taxon>
        <taxon>Weeksellaceae</taxon>
        <taxon>Chryseobacterium group</taxon>
        <taxon>Chryseobacterium</taxon>
    </lineage>
</organism>
<accession>A0A1N7HZA3</accession>